<gene>
    <name evidence="6" type="ORF">LCGC14_2218720</name>
</gene>
<proteinExistence type="inferred from homology"/>
<evidence type="ECO:0000256" key="2">
    <source>
        <dbReference type="ARBA" id="ARBA00022723"/>
    </source>
</evidence>
<comment type="similarity">
    <text evidence="1">Belongs to the Gfa family.</text>
</comment>
<keyword evidence="2" id="KW-0479">Metal-binding</keyword>
<evidence type="ECO:0000259" key="5">
    <source>
        <dbReference type="PROSITE" id="PS51891"/>
    </source>
</evidence>
<dbReference type="GO" id="GO:0046872">
    <property type="term" value="F:metal ion binding"/>
    <property type="evidence" value="ECO:0007669"/>
    <property type="project" value="UniProtKB-KW"/>
</dbReference>
<evidence type="ECO:0000256" key="1">
    <source>
        <dbReference type="ARBA" id="ARBA00005495"/>
    </source>
</evidence>
<accession>A0A0F9FP67</accession>
<feature type="domain" description="CENP-V/GFA" evidence="5">
    <location>
        <begin position="50"/>
        <end position="158"/>
    </location>
</feature>
<dbReference type="PROSITE" id="PS51891">
    <property type="entry name" value="CENP_V_GFA"/>
    <property type="match status" value="1"/>
</dbReference>
<sequence length="184" mass="20045">MLPLLCAATVKPSIKIVNGIKKSVEYTALFGVKLLTTIRLKFNLGIIMQITGRCHCGEVTYHAEVDETKVLNCHCTDCQVISSGPFRTVVLSKANAITFTASQPKEYIKVADSGNKRAQGFCGNCGTSLYATSVGEGDKIYGLRIGAIEQREQLIPKTQIWCRSSPAWLKELNTITGFDTVPNG</sequence>
<dbReference type="AlphaFoldDB" id="A0A0F9FP67"/>
<protein>
    <recommendedName>
        <fullName evidence="5">CENP-V/GFA domain-containing protein</fullName>
    </recommendedName>
</protein>
<evidence type="ECO:0000313" key="6">
    <source>
        <dbReference type="EMBL" id="KKL59100.1"/>
    </source>
</evidence>
<dbReference type="InterPro" id="IPR011057">
    <property type="entry name" value="Mss4-like_sf"/>
</dbReference>
<dbReference type="GO" id="GO:0016846">
    <property type="term" value="F:carbon-sulfur lyase activity"/>
    <property type="evidence" value="ECO:0007669"/>
    <property type="project" value="InterPro"/>
</dbReference>
<dbReference type="PANTHER" id="PTHR33337:SF40">
    <property type="entry name" value="CENP-V_GFA DOMAIN-CONTAINING PROTEIN-RELATED"/>
    <property type="match status" value="1"/>
</dbReference>
<organism evidence="6">
    <name type="scientific">marine sediment metagenome</name>
    <dbReference type="NCBI Taxonomy" id="412755"/>
    <lineage>
        <taxon>unclassified sequences</taxon>
        <taxon>metagenomes</taxon>
        <taxon>ecological metagenomes</taxon>
    </lineage>
</organism>
<dbReference type="Gene3D" id="3.90.1590.10">
    <property type="entry name" value="glutathione-dependent formaldehyde- activating enzyme (gfa)"/>
    <property type="match status" value="1"/>
</dbReference>
<dbReference type="SUPFAM" id="SSF51316">
    <property type="entry name" value="Mss4-like"/>
    <property type="match status" value="1"/>
</dbReference>
<dbReference type="InterPro" id="IPR006913">
    <property type="entry name" value="CENP-V/GFA"/>
</dbReference>
<dbReference type="PANTHER" id="PTHR33337">
    <property type="entry name" value="GFA DOMAIN-CONTAINING PROTEIN"/>
    <property type="match status" value="1"/>
</dbReference>
<comment type="caution">
    <text evidence="6">The sequence shown here is derived from an EMBL/GenBank/DDBJ whole genome shotgun (WGS) entry which is preliminary data.</text>
</comment>
<dbReference type="EMBL" id="LAZR01029601">
    <property type="protein sequence ID" value="KKL59100.1"/>
    <property type="molecule type" value="Genomic_DNA"/>
</dbReference>
<evidence type="ECO:0000256" key="4">
    <source>
        <dbReference type="ARBA" id="ARBA00023239"/>
    </source>
</evidence>
<dbReference type="Pfam" id="PF04828">
    <property type="entry name" value="GFA"/>
    <property type="match status" value="1"/>
</dbReference>
<reference evidence="6" key="1">
    <citation type="journal article" date="2015" name="Nature">
        <title>Complex archaea that bridge the gap between prokaryotes and eukaryotes.</title>
        <authorList>
            <person name="Spang A."/>
            <person name="Saw J.H."/>
            <person name="Jorgensen S.L."/>
            <person name="Zaremba-Niedzwiedzka K."/>
            <person name="Martijn J."/>
            <person name="Lind A.E."/>
            <person name="van Eijk R."/>
            <person name="Schleper C."/>
            <person name="Guy L."/>
            <person name="Ettema T.J."/>
        </authorList>
    </citation>
    <scope>NUCLEOTIDE SEQUENCE</scope>
</reference>
<keyword evidence="3" id="KW-0862">Zinc</keyword>
<evidence type="ECO:0000256" key="3">
    <source>
        <dbReference type="ARBA" id="ARBA00022833"/>
    </source>
</evidence>
<name>A0A0F9FP67_9ZZZZ</name>
<keyword evidence="4" id="KW-0456">Lyase</keyword>